<protein>
    <submittedName>
        <fullName evidence="7">DNA integrity scanning diadenylate cyclase DisA</fullName>
        <ecNumber evidence="7">2.7.7.85</ecNumber>
    </submittedName>
</protein>
<dbReference type="GO" id="GO:0106408">
    <property type="term" value="F:diadenylate cyclase activity"/>
    <property type="evidence" value="ECO:0007669"/>
    <property type="project" value="UniProtKB-EC"/>
</dbReference>
<keyword evidence="5" id="KW-0067">ATP-binding</keyword>
<dbReference type="PROSITE" id="PS51794">
    <property type="entry name" value="DAC"/>
    <property type="match status" value="1"/>
</dbReference>
<dbReference type="Gene3D" id="1.20.1260.110">
    <property type="entry name" value="DNA integrity scanning linker region"/>
    <property type="match status" value="1"/>
</dbReference>
<keyword evidence="8" id="KW-1185">Reference proteome</keyword>
<dbReference type="Gene3D" id="3.40.1700.10">
    <property type="entry name" value="DNA integrity scanning protein, DisA, N-terminal domain"/>
    <property type="match status" value="1"/>
</dbReference>
<dbReference type="InterPro" id="IPR038331">
    <property type="entry name" value="DisA_sf"/>
</dbReference>
<dbReference type="PANTHER" id="PTHR34185">
    <property type="entry name" value="DIADENYLATE CYCLASE"/>
    <property type="match status" value="1"/>
</dbReference>
<reference evidence="7 8" key="1">
    <citation type="journal article" date="2023" name="Environ Microbiome">
        <title>A coral-associated actinobacterium mitigates coral bleaching under heat stress.</title>
        <authorList>
            <person name="Li J."/>
            <person name="Zou Y."/>
            <person name="Li Q."/>
            <person name="Zhang J."/>
            <person name="Bourne D.G."/>
            <person name="Lyu Y."/>
            <person name="Liu C."/>
            <person name="Zhang S."/>
        </authorList>
    </citation>
    <scope>NUCLEOTIDE SEQUENCE [LARGE SCALE GENOMIC DNA]</scope>
    <source>
        <strain evidence="7 8">SCSIO 13291</strain>
    </source>
</reference>
<organism evidence="7 8">
    <name type="scientific">Propioniciclava soli</name>
    <dbReference type="NCBI Taxonomy" id="2775081"/>
    <lineage>
        <taxon>Bacteria</taxon>
        <taxon>Bacillati</taxon>
        <taxon>Actinomycetota</taxon>
        <taxon>Actinomycetes</taxon>
        <taxon>Propionibacteriales</taxon>
        <taxon>Propionibacteriaceae</taxon>
        <taxon>Propioniciclava</taxon>
    </lineage>
</organism>
<comment type="catalytic activity">
    <reaction evidence="1">
        <text>2 ATP = 3',3'-c-di-AMP + 2 diphosphate</text>
        <dbReference type="Rhea" id="RHEA:35655"/>
        <dbReference type="ChEBI" id="CHEBI:30616"/>
        <dbReference type="ChEBI" id="CHEBI:33019"/>
        <dbReference type="ChEBI" id="CHEBI:71500"/>
        <dbReference type="EC" id="2.7.7.85"/>
    </reaction>
</comment>
<evidence type="ECO:0000256" key="4">
    <source>
        <dbReference type="ARBA" id="ARBA00022741"/>
    </source>
</evidence>
<dbReference type="InterPro" id="IPR003390">
    <property type="entry name" value="DNA_integrity_scan_DisA_N"/>
</dbReference>
<dbReference type="Proteomes" id="UP001434337">
    <property type="component" value="Chromosome"/>
</dbReference>
<feature type="domain" description="DAC" evidence="6">
    <location>
        <begin position="6"/>
        <end position="145"/>
    </location>
</feature>
<dbReference type="InterPro" id="IPR010994">
    <property type="entry name" value="RuvA_2-like"/>
</dbReference>
<accession>A0ABZ3C8N6</accession>
<evidence type="ECO:0000256" key="5">
    <source>
        <dbReference type="ARBA" id="ARBA00022840"/>
    </source>
</evidence>
<evidence type="ECO:0000256" key="3">
    <source>
        <dbReference type="ARBA" id="ARBA00022695"/>
    </source>
</evidence>
<dbReference type="InterPro" id="IPR036888">
    <property type="entry name" value="DNA_integrity_DisA_N_sf"/>
</dbReference>
<name>A0ABZ3C8N6_9ACTN</name>
<evidence type="ECO:0000313" key="8">
    <source>
        <dbReference type="Proteomes" id="UP001434337"/>
    </source>
</evidence>
<proteinExistence type="predicted"/>
<dbReference type="PANTHER" id="PTHR34185:SF3">
    <property type="entry name" value="DNA INTEGRITY SCANNING PROTEIN DISA"/>
    <property type="match status" value="1"/>
</dbReference>
<dbReference type="InterPro" id="IPR050338">
    <property type="entry name" value="DisA"/>
</dbReference>
<evidence type="ECO:0000256" key="1">
    <source>
        <dbReference type="ARBA" id="ARBA00000877"/>
    </source>
</evidence>
<keyword evidence="4" id="KW-0547">Nucleotide-binding</keyword>
<evidence type="ECO:0000259" key="6">
    <source>
        <dbReference type="PROSITE" id="PS51794"/>
    </source>
</evidence>
<dbReference type="NCBIfam" id="NF010009">
    <property type="entry name" value="PRK13482.1"/>
    <property type="match status" value="1"/>
</dbReference>
<keyword evidence="3 7" id="KW-0548">Nucleotidyltransferase</keyword>
<dbReference type="SUPFAM" id="SSF143597">
    <property type="entry name" value="YojJ-like"/>
    <property type="match status" value="1"/>
</dbReference>
<sequence length="351" mass="36836">MAPLSTAPLPRVLPSLAPGTVLRDGLDRIVHGHTGALVVLGSNPALEALSTGGFTIDVPLTSTALRELAKMDGAIVLSTGLDRILAAAVHLSPSADPPTTETGTRHRTAERVALETGLEVVTVSASMGTISVFAGSGRELVPRPDQLIDRATQAIGALAAHRVRLFDSLDRLTAREVTHAVTLRDLAQVAQRFEMINRVADEATALVSGLGADGRLVSLQLRDLTEDLTPLASLVQRDYVPDGSESLLLAGLGTLHDPELFDVVLVGRSLGFPDAVHLDSPLAPKGYRQLAGIRKLPAGVSARIVERFGDLAGVYAASQVELLGVDEVTPEVARAVRDGLATIAERVLSAQ</sequence>
<dbReference type="Pfam" id="PF10635">
    <property type="entry name" value="DisA-linker"/>
    <property type="match status" value="1"/>
</dbReference>
<evidence type="ECO:0000313" key="7">
    <source>
        <dbReference type="EMBL" id="WZW99078.1"/>
    </source>
</evidence>
<gene>
    <name evidence="7" type="primary">disA</name>
    <name evidence="7" type="ORF">PCC79_02385</name>
</gene>
<dbReference type="EC" id="2.7.7.85" evidence="7"/>
<evidence type="ECO:0000256" key="2">
    <source>
        <dbReference type="ARBA" id="ARBA00022679"/>
    </source>
</evidence>
<dbReference type="SUPFAM" id="SSF47781">
    <property type="entry name" value="RuvA domain 2-like"/>
    <property type="match status" value="1"/>
</dbReference>
<dbReference type="InterPro" id="IPR018906">
    <property type="entry name" value="DNA_integrity_scan_DisA_link"/>
</dbReference>
<dbReference type="Gene3D" id="1.10.150.20">
    <property type="entry name" value="5' to 3' exonuclease, C-terminal subdomain"/>
    <property type="match status" value="1"/>
</dbReference>
<dbReference type="EMBL" id="CP115965">
    <property type="protein sequence ID" value="WZW99078.1"/>
    <property type="molecule type" value="Genomic_DNA"/>
</dbReference>
<dbReference type="RefSeq" id="WP_342372892.1">
    <property type="nucleotide sequence ID" value="NZ_CP115965.1"/>
</dbReference>
<dbReference type="Pfam" id="PF02457">
    <property type="entry name" value="DAC"/>
    <property type="match status" value="1"/>
</dbReference>
<keyword evidence="2 7" id="KW-0808">Transferase</keyword>